<proteinExistence type="predicted"/>
<dbReference type="InterPro" id="IPR022170">
    <property type="entry name" value="MUL1-like"/>
</dbReference>
<evidence type="ECO:0000256" key="5">
    <source>
        <dbReference type="ARBA" id="ARBA00022692"/>
    </source>
</evidence>
<evidence type="ECO:0000256" key="4">
    <source>
        <dbReference type="ARBA" id="ARBA00022679"/>
    </source>
</evidence>
<dbReference type="PANTHER" id="PTHR47568:SF2">
    <property type="entry name" value="E3 UBIQUITIN-PROTEIN LIGASE SP1-RELATED"/>
    <property type="match status" value="1"/>
</dbReference>
<keyword evidence="6" id="KW-0479">Metal-binding</keyword>
<evidence type="ECO:0000313" key="14">
    <source>
        <dbReference type="Proteomes" id="UP001154282"/>
    </source>
</evidence>
<feature type="domain" description="E3 Ubiquitin ligase MUL1-like" evidence="12">
    <location>
        <begin position="2"/>
        <end position="67"/>
    </location>
</feature>
<dbReference type="EMBL" id="CAMGYJ010000006">
    <property type="protein sequence ID" value="CAI0428724.1"/>
    <property type="molecule type" value="Genomic_DNA"/>
</dbReference>
<protein>
    <recommendedName>
        <fullName evidence="3">RING-type E3 ubiquitin transferase</fullName>
        <ecNumber evidence="3">2.3.2.27</ecNumber>
    </recommendedName>
</protein>
<comment type="subcellular location">
    <subcellularLocation>
        <location evidence="2">Membrane</location>
        <topology evidence="2">Multi-pass membrane protein</topology>
    </subcellularLocation>
</comment>
<evidence type="ECO:0000313" key="13">
    <source>
        <dbReference type="EMBL" id="CAI0428724.1"/>
    </source>
</evidence>
<name>A0AAV0L229_9ROSI</name>
<evidence type="ECO:0000256" key="10">
    <source>
        <dbReference type="ARBA" id="ARBA00022989"/>
    </source>
</evidence>
<dbReference type="InterPro" id="IPR044231">
    <property type="entry name" value="SP1/SPL1"/>
</dbReference>
<keyword evidence="14" id="KW-1185">Reference proteome</keyword>
<evidence type="ECO:0000259" key="12">
    <source>
        <dbReference type="Pfam" id="PF12483"/>
    </source>
</evidence>
<gene>
    <name evidence="13" type="ORF">LITE_LOCUS21795</name>
</gene>
<dbReference type="AlphaFoldDB" id="A0AAV0L229"/>
<dbReference type="EC" id="2.3.2.27" evidence="3"/>
<keyword evidence="8" id="KW-0833">Ubl conjugation pathway</keyword>
<dbReference type="GO" id="GO:0008270">
    <property type="term" value="F:zinc ion binding"/>
    <property type="evidence" value="ECO:0007669"/>
    <property type="project" value="UniProtKB-KW"/>
</dbReference>
<sequence>MEWLLPTGASLTVVGKAVKDDSGEVWIECPHDGPFYVAPMTFDELVEHVQKNVRGISVFMKSAATVVLLLITVDWVRTGLSYS</sequence>
<evidence type="ECO:0000256" key="9">
    <source>
        <dbReference type="ARBA" id="ARBA00022833"/>
    </source>
</evidence>
<dbReference type="GO" id="GO:0016020">
    <property type="term" value="C:membrane"/>
    <property type="evidence" value="ECO:0007669"/>
    <property type="project" value="UniProtKB-SubCell"/>
</dbReference>
<keyword evidence="11" id="KW-0472">Membrane</keyword>
<evidence type="ECO:0000256" key="8">
    <source>
        <dbReference type="ARBA" id="ARBA00022786"/>
    </source>
</evidence>
<evidence type="ECO:0000256" key="2">
    <source>
        <dbReference type="ARBA" id="ARBA00004141"/>
    </source>
</evidence>
<keyword evidence="7" id="KW-0863">Zinc-finger</keyword>
<dbReference type="GO" id="GO:0061630">
    <property type="term" value="F:ubiquitin protein ligase activity"/>
    <property type="evidence" value="ECO:0007669"/>
    <property type="project" value="UniProtKB-EC"/>
</dbReference>
<dbReference type="GO" id="GO:0016567">
    <property type="term" value="P:protein ubiquitination"/>
    <property type="evidence" value="ECO:0007669"/>
    <property type="project" value="InterPro"/>
</dbReference>
<keyword evidence="10" id="KW-1133">Transmembrane helix</keyword>
<accession>A0AAV0L229</accession>
<evidence type="ECO:0000256" key="3">
    <source>
        <dbReference type="ARBA" id="ARBA00012483"/>
    </source>
</evidence>
<dbReference type="PANTHER" id="PTHR47568">
    <property type="match status" value="1"/>
</dbReference>
<dbReference type="Proteomes" id="UP001154282">
    <property type="component" value="Unassembled WGS sequence"/>
</dbReference>
<reference evidence="13" key="1">
    <citation type="submission" date="2022-08" db="EMBL/GenBank/DDBJ databases">
        <authorList>
            <person name="Gutierrez-Valencia J."/>
        </authorList>
    </citation>
    <scope>NUCLEOTIDE SEQUENCE</scope>
</reference>
<keyword evidence="9" id="KW-0862">Zinc</keyword>
<comment type="catalytic activity">
    <reaction evidence="1">
        <text>S-ubiquitinyl-[E2 ubiquitin-conjugating enzyme]-L-cysteine + [acceptor protein]-L-lysine = [E2 ubiquitin-conjugating enzyme]-L-cysteine + N(6)-ubiquitinyl-[acceptor protein]-L-lysine.</text>
        <dbReference type="EC" id="2.3.2.27"/>
    </reaction>
</comment>
<keyword evidence="4" id="KW-0808">Transferase</keyword>
<evidence type="ECO:0000256" key="1">
    <source>
        <dbReference type="ARBA" id="ARBA00000900"/>
    </source>
</evidence>
<evidence type="ECO:0000256" key="7">
    <source>
        <dbReference type="ARBA" id="ARBA00022771"/>
    </source>
</evidence>
<evidence type="ECO:0000256" key="6">
    <source>
        <dbReference type="ARBA" id="ARBA00022723"/>
    </source>
</evidence>
<organism evidence="13 14">
    <name type="scientific">Linum tenue</name>
    <dbReference type="NCBI Taxonomy" id="586396"/>
    <lineage>
        <taxon>Eukaryota</taxon>
        <taxon>Viridiplantae</taxon>
        <taxon>Streptophyta</taxon>
        <taxon>Embryophyta</taxon>
        <taxon>Tracheophyta</taxon>
        <taxon>Spermatophyta</taxon>
        <taxon>Magnoliopsida</taxon>
        <taxon>eudicotyledons</taxon>
        <taxon>Gunneridae</taxon>
        <taxon>Pentapetalae</taxon>
        <taxon>rosids</taxon>
        <taxon>fabids</taxon>
        <taxon>Malpighiales</taxon>
        <taxon>Linaceae</taxon>
        <taxon>Linum</taxon>
    </lineage>
</organism>
<evidence type="ECO:0000256" key="11">
    <source>
        <dbReference type="ARBA" id="ARBA00023136"/>
    </source>
</evidence>
<keyword evidence="5" id="KW-0812">Transmembrane</keyword>
<dbReference type="Pfam" id="PF12483">
    <property type="entry name" value="GIDE"/>
    <property type="match status" value="1"/>
</dbReference>
<comment type="caution">
    <text evidence="13">The sequence shown here is derived from an EMBL/GenBank/DDBJ whole genome shotgun (WGS) entry which is preliminary data.</text>
</comment>